<dbReference type="InterPro" id="IPR050343">
    <property type="entry name" value="RsuA_PseudoU_synthase"/>
</dbReference>
<dbReference type="GO" id="GO:0003723">
    <property type="term" value="F:RNA binding"/>
    <property type="evidence" value="ECO:0007669"/>
    <property type="project" value="UniProtKB-KW"/>
</dbReference>
<dbReference type="InterPro" id="IPR018496">
    <property type="entry name" value="PsdUridine_synth_RsuA/RluB_CS"/>
</dbReference>
<evidence type="ECO:0000256" key="3">
    <source>
        <dbReference type="ARBA" id="ARBA00023235"/>
    </source>
</evidence>
<evidence type="ECO:0000259" key="6">
    <source>
        <dbReference type="SMART" id="SM00363"/>
    </source>
</evidence>
<dbReference type="SUPFAM" id="SSF55174">
    <property type="entry name" value="Alpha-L RNA-binding motif"/>
    <property type="match status" value="1"/>
</dbReference>
<dbReference type="Gene3D" id="3.30.70.580">
    <property type="entry name" value="Pseudouridine synthase I, catalytic domain, N-terminal subdomain"/>
    <property type="match status" value="1"/>
</dbReference>
<protein>
    <recommendedName>
        <fullName evidence="5">Pseudouridine synthase</fullName>
        <ecNumber evidence="5">5.4.99.-</ecNumber>
    </recommendedName>
</protein>
<dbReference type="RefSeq" id="WP_137062568.1">
    <property type="nucleotide sequence ID" value="NZ_PNXQ01000014.1"/>
</dbReference>
<keyword evidence="2 4" id="KW-0694">RNA-binding</keyword>
<sequence length="260" mass="29228">MSGKGRQTQRLDKVLTHMGYGSRSDIKRQVKQGIITVNGRTTKDSGLQVHPYNDQIEVNGERVVFREYIYIMLHKPPGVISATEDTRERTVLDLLSAEERHFEPFPVGRLDKDTEGLLLLTNDGKLAHELLSPRRHVPKTYEATVSGHVTEEDIRQFAAGVELDDGYATLPAQLTILHHEKAQGADEEVISYISLVIHEGKFHQVKRMFEAVGKKVTYLKRTAMGPLTLDNQLPLGSYRELTNEELAWIGRDLASATSEA</sequence>
<dbReference type="AlphaFoldDB" id="A0A4U2Q104"/>
<dbReference type="InterPro" id="IPR042092">
    <property type="entry name" value="PsdUridine_s_RsuA/RluB/E/F_cat"/>
</dbReference>
<dbReference type="GO" id="GO:0000455">
    <property type="term" value="P:enzyme-directed rRNA pseudouridine synthesis"/>
    <property type="evidence" value="ECO:0007669"/>
    <property type="project" value="UniProtKB-ARBA"/>
</dbReference>
<evidence type="ECO:0000256" key="2">
    <source>
        <dbReference type="ARBA" id="ARBA00022884"/>
    </source>
</evidence>
<dbReference type="PANTHER" id="PTHR47683:SF4">
    <property type="entry name" value="PSEUDOURIDINE SYNTHASE"/>
    <property type="match status" value="1"/>
</dbReference>
<dbReference type="PROSITE" id="PS50889">
    <property type="entry name" value="S4"/>
    <property type="match status" value="1"/>
</dbReference>
<reference evidence="7 8" key="1">
    <citation type="submission" date="2018-01" db="EMBL/GenBank/DDBJ databases">
        <title>Bacillales members from the olive rhizosphere are effective biological control agents against Verticillium dahliae.</title>
        <authorList>
            <person name="Gomez-Lama C."/>
            <person name="Legarda G."/>
            <person name="Ruano-Rosa D."/>
            <person name="Pizarro-Tobias P."/>
            <person name="Valverde-Corredor A."/>
            <person name="Niqui J.L."/>
            <person name="Trivino J.C."/>
            <person name="Roca A."/>
            <person name="Mercado-Blanco J."/>
        </authorList>
    </citation>
    <scope>NUCLEOTIDE SEQUENCE [LARGE SCALE GENOMIC DNA]</scope>
    <source>
        <strain evidence="7 8">PIC167</strain>
    </source>
</reference>
<evidence type="ECO:0000256" key="1">
    <source>
        <dbReference type="ARBA" id="ARBA00008348"/>
    </source>
</evidence>
<dbReference type="Gene3D" id="3.10.290.10">
    <property type="entry name" value="RNA-binding S4 domain"/>
    <property type="match status" value="1"/>
</dbReference>
<dbReference type="Gene3D" id="3.30.70.1560">
    <property type="entry name" value="Alpha-L RNA-binding motif"/>
    <property type="match status" value="1"/>
</dbReference>
<organism evidence="7 8">
    <name type="scientific">Paenibacillus terrae</name>
    <dbReference type="NCBI Taxonomy" id="159743"/>
    <lineage>
        <taxon>Bacteria</taxon>
        <taxon>Bacillati</taxon>
        <taxon>Bacillota</taxon>
        <taxon>Bacilli</taxon>
        <taxon>Bacillales</taxon>
        <taxon>Paenibacillaceae</taxon>
        <taxon>Paenibacillus</taxon>
    </lineage>
</organism>
<dbReference type="SMART" id="SM00363">
    <property type="entry name" value="S4"/>
    <property type="match status" value="1"/>
</dbReference>
<dbReference type="PANTHER" id="PTHR47683">
    <property type="entry name" value="PSEUDOURIDINE SYNTHASE FAMILY PROTEIN-RELATED"/>
    <property type="match status" value="1"/>
</dbReference>
<dbReference type="InterPro" id="IPR002942">
    <property type="entry name" value="S4_RNA-bd"/>
</dbReference>
<dbReference type="InterPro" id="IPR006145">
    <property type="entry name" value="PsdUridine_synth_RsuA/RluA"/>
</dbReference>
<dbReference type="InterPro" id="IPR020103">
    <property type="entry name" value="PsdUridine_synth_cat_dom_sf"/>
</dbReference>
<comment type="similarity">
    <text evidence="1 5">Belongs to the pseudouridine synthase RsuA family.</text>
</comment>
<dbReference type="Pfam" id="PF00849">
    <property type="entry name" value="PseudoU_synth_2"/>
    <property type="match status" value="1"/>
</dbReference>
<name>A0A4U2Q104_9BACL</name>
<evidence type="ECO:0000313" key="7">
    <source>
        <dbReference type="EMBL" id="TKH42968.1"/>
    </source>
</evidence>
<proteinExistence type="inferred from homology"/>
<dbReference type="CDD" id="cd02553">
    <property type="entry name" value="PseudoU_synth_RsuA"/>
    <property type="match status" value="1"/>
</dbReference>
<dbReference type="NCBIfam" id="TIGR00093">
    <property type="entry name" value="pseudouridine synthase"/>
    <property type="match status" value="1"/>
</dbReference>
<dbReference type="EC" id="5.4.99.-" evidence="5"/>
<dbReference type="Pfam" id="PF01479">
    <property type="entry name" value="S4"/>
    <property type="match status" value="1"/>
</dbReference>
<gene>
    <name evidence="7" type="ORF">C1I60_15660</name>
</gene>
<dbReference type="InterPro" id="IPR000748">
    <property type="entry name" value="PsdUridine_synth_RsuA/RluB/E/F"/>
</dbReference>
<dbReference type="SUPFAM" id="SSF55120">
    <property type="entry name" value="Pseudouridine synthase"/>
    <property type="match status" value="1"/>
</dbReference>
<accession>A0A4U2Q104</accession>
<dbReference type="PROSITE" id="PS01149">
    <property type="entry name" value="PSI_RSU"/>
    <property type="match status" value="1"/>
</dbReference>
<keyword evidence="3 5" id="KW-0413">Isomerase</keyword>
<dbReference type="CDD" id="cd00165">
    <property type="entry name" value="S4"/>
    <property type="match status" value="1"/>
</dbReference>
<dbReference type="Proteomes" id="UP000308114">
    <property type="component" value="Unassembled WGS sequence"/>
</dbReference>
<evidence type="ECO:0000256" key="5">
    <source>
        <dbReference type="RuleBase" id="RU003887"/>
    </source>
</evidence>
<comment type="caution">
    <text evidence="7">The sequence shown here is derived from an EMBL/GenBank/DDBJ whole genome shotgun (WGS) entry which is preliminary data.</text>
</comment>
<feature type="domain" description="RNA-binding S4" evidence="6">
    <location>
        <begin position="9"/>
        <end position="69"/>
    </location>
</feature>
<evidence type="ECO:0000313" key="8">
    <source>
        <dbReference type="Proteomes" id="UP000308114"/>
    </source>
</evidence>
<dbReference type="EMBL" id="PNXQ01000014">
    <property type="protein sequence ID" value="TKH42968.1"/>
    <property type="molecule type" value="Genomic_DNA"/>
</dbReference>
<dbReference type="GO" id="GO:0120159">
    <property type="term" value="F:rRNA pseudouridine synthase activity"/>
    <property type="evidence" value="ECO:0007669"/>
    <property type="project" value="UniProtKB-ARBA"/>
</dbReference>
<dbReference type="FunFam" id="3.30.70.1560:FF:000001">
    <property type="entry name" value="Pseudouridine synthase"/>
    <property type="match status" value="1"/>
</dbReference>
<dbReference type="InterPro" id="IPR036986">
    <property type="entry name" value="S4_RNA-bd_sf"/>
</dbReference>
<dbReference type="GO" id="GO:0005829">
    <property type="term" value="C:cytosol"/>
    <property type="evidence" value="ECO:0007669"/>
    <property type="project" value="UniProtKB-ARBA"/>
</dbReference>
<dbReference type="InterPro" id="IPR020094">
    <property type="entry name" value="TruA/RsuA/RluB/E/F_N"/>
</dbReference>
<evidence type="ECO:0000256" key="4">
    <source>
        <dbReference type="PROSITE-ProRule" id="PRU00182"/>
    </source>
</evidence>